<evidence type="ECO:0000313" key="2">
    <source>
        <dbReference type="EMBL" id="TPG05349.1"/>
    </source>
</evidence>
<feature type="domain" description="PIN-like" evidence="1">
    <location>
        <begin position="7"/>
        <end position="105"/>
    </location>
</feature>
<reference evidence="2 3" key="1">
    <citation type="journal article" date="2019" name="Environ. Microbiol.">
        <title>Species interactions and distinct microbial communities in high Arctic permafrost affected cryosols are associated with the CH4 and CO2 gas fluxes.</title>
        <authorList>
            <person name="Altshuler I."/>
            <person name="Hamel J."/>
            <person name="Turney S."/>
            <person name="Magnuson E."/>
            <person name="Levesque R."/>
            <person name="Greer C."/>
            <person name="Whyte L.G."/>
        </authorList>
    </citation>
    <scope>NUCLEOTIDE SEQUENCE [LARGE SCALE GENOMIC DNA]</scope>
    <source>
        <strain evidence="2 3">S13Y</strain>
    </source>
</reference>
<name>A0A502BZQ4_9GAMM</name>
<evidence type="ECO:0000313" key="3">
    <source>
        <dbReference type="Proteomes" id="UP000319486"/>
    </source>
</evidence>
<dbReference type="Proteomes" id="UP000319486">
    <property type="component" value="Unassembled WGS sequence"/>
</dbReference>
<accession>A0A502BZQ4</accession>
<protein>
    <recommendedName>
        <fullName evidence="1">PIN-like domain-containing protein</fullName>
    </recommendedName>
</protein>
<organism evidence="2 3">
    <name type="scientific">Rhodanobacter glycinis</name>
    <dbReference type="NCBI Taxonomy" id="582702"/>
    <lineage>
        <taxon>Bacteria</taxon>
        <taxon>Pseudomonadati</taxon>
        <taxon>Pseudomonadota</taxon>
        <taxon>Gammaproteobacteria</taxon>
        <taxon>Lysobacterales</taxon>
        <taxon>Rhodanobacteraceae</taxon>
        <taxon>Rhodanobacter</taxon>
    </lineage>
</organism>
<comment type="caution">
    <text evidence="2">The sequence shown here is derived from an EMBL/GenBank/DDBJ whole genome shotgun (WGS) entry which is preliminary data.</text>
</comment>
<evidence type="ECO:0000259" key="1">
    <source>
        <dbReference type="Pfam" id="PF18475"/>
    </source>
</evidence>
<dbReference type="Pfam" id="PF18475">
    <property type="entry name" value="PIN7"/>
    <property type="match status" value="1"/>
</dbReference>
<dbReference type="InterPro" id="IPR041494">
    <property type="entry name" value="PIN7"/>
</dbReference>
<proteinExistence type="predicted"/>
<dbReference type="RefSeq" id="WP_140654334.1">
    <property type="nucleotide sequence ID" value="NZ_RCZO01000010.1"/>
</dbReference>
<gene>
    <name evidence="2" type="ORF">EAH88_15355</name>
</gene>
<dbReference type="AlphaFoldDB" id="A0A502BZQ4"/>
<keyword evidence="3" id="KW-1185">Reference proteome</keyword>
<dbReference type="EMBL" id="RCZO01000010">
    <property type="protein sequence ID" value="TPG05349.1"/>
    <property type="molecule type" value="Genomic_DNA"/>
</dbReference>
<sequence length="197" mass="21519">MRTNYILIDYENVQPKTLASLKSDQPFKVYLFVGASQTKVNFEVVEAMQALGENAQYVKISGNGPNALDFHIAYYIGRLAASDANCFFHIISKDTGFDPLIAHLKVQKIYACRSKDVADIPILKAANSKTPTEKLELVLSNLRQRGAGRPRTVKTLSGTIESLFMKQLAAGELDGILAALKKGGHVVVDGAKVTYSL</sequence>